<evidence type="ECO:0000256" key="4">
    <source>
        <dbReference type="ARBA" id="ARBA00022729"/>
    </source>
</evidence>
<reference evidence="11" key="1">
    <citation type="submission" date="2023-11" db="EMBL/GenBank/DDBJ databases">
        <title>WGS of Aeromonas in Northern Israel.</title>
        <authorList>
            <person name="Hershko Y."/>
        </authorList>
    </citation>
    <scope>NUCLEOTIDE SEQUENCE</scope>
    <source>
        <strain evidence="11">02297</strain>
    </source>
</reference>
<feature type="domain" description="Pili assembly chaperone N-terminal" evidence="9">
    <location>
        <begin position="38"/>
        <end position="157"/>
    </location>
</feature>
<evidence type="ECO:0000256" key="7">
    <source>
        <dbReference type="ARBA" id="ARBA00023319"/>
    </source>
</evidence>
<dbReference type="InterPro" id="IPR018046">
    <property type="entry name" value="Pili_assmbl_chaperone_CS"/>
</dbReference>
<accession>A0AAP6L285</accession>
<dbReference type="InterPro" id="IPR013783">
    <property type="entry name" value="Ig-like_fold"/>
</dbReference>
<dbReference type="Proteomes" id="UP001285835">
    <property type="component" value="Unassembled WGS sequence"/>
</dbReference>
<gene>
    <name evidence="11" type="ORF">SJS82_16280</name>
</gene>
<dbReference type="PANTHER" id="PTHR30251">
    <property type="entry name" value="PILUS ASSEMBLY CHAPERONE"/>
    <property type="match status" value="1"/>
</dbReference>
<dbReference type="InterPro" id="IPR008962">
    <property type="entry name" value="PapD-like_sf"/>
</dbReference>
<keyword evidence="6 8" id="KW-0143">Chaperone</keyword>
<dbReference type="SUPFAM" id="SSF49354">
    <property type="entry name" value="PapD-like"/>
    <property type="match status" value="1"/>
</dbReference>
<dbReference type="Gene3D" id="2.60.40.10">
    <property type="entry name" value="Immunoglobulins"/>
    <property type="match status" value="2"/>
</dbReference>
<dbReference type="PRINTS" id="PR00969">
    <property type="entry name" value="CHAPERONPILI"/>
</dbReference>
<evidence type="ECO:0000259" key="10">
    <source>
        <dbReference type="Pfam" id="PF02753"/>
    </source>
</evidence>
<keyword evidence="4" id="KW-0732">Signal</keyword>
<proteinExistence type="inferred from homology"/>
<evidence type="ECO:0000256" key="6">
    <source>
        <dbReference type="ARBA" id="ARBA00023186"/>
    </source>
</evidence>
<evidence type="ECO:0000256" key="2">
    <source>
        <dbReference type="ARBA" id="ARBA00007399"/>
    </source>
</evidence>
<dbReference type="InterPro" id="IPR016147">
    <property type="entry name" value="Pili_assmbl_chaperone_N"/>
</dbReference>
<dbReference type="PROSITE" id="PS00635">
    <property type="entry name" value="PILI_CHAPERONE"/>
    <property type="match status" value="1"/>
</dbReference>
<name>A0AAP6L285_AERME</name>
<dbReference type="Pfam" id="PF00345">
    <property type="entry name" value="PapD_N"/>
    <property type="match status" value="1"/>
</dbReference>
<evidence type="ECO:0000256" key="1">
    <source>
        <dbReference type="ARBA" id="ARBA00004418"/>
    </source>
</evidence>
<dbReference type="InterPro" id="IPR001829">
    <property type="entry name" value="Pili_assmbl_chaperone_bac"/>
</dbReference>
<evidence type="ECO:0000313" key="12">
    <source>
        <dbReference type="Proteomes" id="UP001285835"/>
    </source>
</evidence>
<comment type="caution">
    <text evidence="11">The sequence shown here is derived from an EMBL/GenBank/DDBJ whole genome shotgun (WGS) entry which is preliminary data.</text>
</comment>
<dbReference type="SUPFAM" id="SSF49584">
    <property type="entry name" value="Periplasmic chaperone C-domain"/>
    <property type="match status" value="1"/>
</dbReference>
<dbReference type="Pfam" id="PF02753">
    <property type="entry name" value="PapD_C"/>
    <property type="match status" value="1"/>
</dbReference>
<organism evidence="11 12">
    <name type="scientific">Aeromonas media</name>
    <dbReference type="NCBI Taxonomy" id="651"/>
    <lineage>
        <taxon>Bacteria</taxon>
        <taxon>Pseudomonadati</taxon>
        <taxon>Pseudomonadota</taxon>
        <taxon>Gammaproteobacteria</taxon>
        <taxon>Aeromonadales</taxon>
        <taxon>Aeromonadaceae</taxon>
        <taxon>Aeromonas</taxon>
    </lineage>
</organism>
<dbReference type="GO" id="GO:0030288">
    <property type="term" value="C:outer membrane-bounded periplasmic space"/>
    <property type="evidence" value="ECO:0007669"/>
    <property type="project" value="InterPro"/>
</dbReference>
<feature type="domain" description="Pili assembly chaperone C-terminal" evidence="10">
    <location>
        <begin position="180"/>
        <end position="239"/>
    </location>
</feature>
<dbReference type="PANTHER" id="PTHR30251:SF2">
    <property type="entry name" value="FIMBRIAL CHAPERONE YADV-RELATED"/>
    <property type="match status" value="1"/>
</dbReference>
<evidence type="ECO:0000313" key="11">
    <source>
        <dbReference type="EMBL" id="MDX7923485.1"/>
    </source>
</evidence>
<keyword evidence="5" id="KW-0574">Periplasm</keyword>
<evidence type="ECO:0000259" key="9">
    <source>
        <dbReference type="Pfam" id="PF00345"/>
    </source>
</evidence>
<dbReference type="InterPro" id="IPR036316">
    <property type="entry name" value="Pili_assmbl_chap_C_dom_sf"/>
</dbReference>
<dbReference type="GO" id="GO:0071555">
    <property type="term" value="P:cell wall organization"/>
    <property type="evidence" value="ECO:0007669"/>
    <property type="project" value="InterPro"/>
</dbReference>
<evidence type="ECO:0000256" key="8">
    <source>
        <dbReference type="RuleBase" id="RU003918"/>
    </source>
</evidence>
<evidence type="ECO:0000256" key="3">
    <source>
        <dbReference type="ARBA" id="ARBA00022558"/>
    </source>
</evidence>
<dbReference type="InterPro" id="IPR016148">
    <property type="entry name" value="Pili_assmbl_chaperone_C"/>
</dbReference>
<comment type="subcellular location">
    <subcellularLocation>
        <location evidence="1 8">Periplasm</location>
    </subcellularLocation>
</comment>
<dbReference type="RefSeq" id="WP_319917691.1">
    <property type="nucleotide sequence ID" value="NZ_JAWZXF010000018.1"/>
</dbReference>
<sequence>MRDPLDCHGWRRALEGYAMLSWLALGSLLWCSSSEAALNLMRTRVIYEGGSEASLMVRNDGSEPSLLQAWVDGGNEQQGPADVSTPFLVVPPMMRLGSQKGQVLRILGADLSGLPQDRESLFWLNVLGLPPKAQASQGSVQLAYRTRIKLFYRPSGLAGSPAEAVSRLGWQGLAGGGLRVSNPGPFHISLSEVLLRAPHLAWREGGVLPPYGSLSLPMADAVPAGARGRLRWIDDDGNYHEQEFVLGRHGGERDE</sequence>
<evidence type="ECO:0000256" key="5">
    <source>
        <dbReference type="ARBA" id="ARBA00022764"/>
    </source>
</evidence>
<keyword evidence="3" id="KW-1029">Fimbrium biogenesis</keyword>
<dbReference type="InterPro" id="IPR050643">
    <property type="entry name" value="Periplasmic_pilus_chap"/>
</dbReference>
<dbReference type="AlphaFoldDB" id="A0AAP6L285"/>
<keyword evidence="7" id="KW-0393">Immunoglobulin domain</keyword>
<protein>
    <submittedName>
        <fullName evidence="11">Molecular chaperone</fullName>
    </submittedName>
</protein>
<dbReference type="EMBL" id="JAWZXF010000018">
    <property type="protein sequence ID" value="MDX7923485.1"/>
    <property type="molecule type" value="Genomic_DNA"/>
</dbReference>
<comment type="similarity">
    <text evidence="2 8">Belongs to the periplasmic pilus chaperone family.</text>
</comment>